<sequence length="372" mass="43162">MELVNACRAVLEPEKGRGLDTSDAYFEKSLARGADLVEDVEERFSAEAFVQYLLYEGSKVPCDETSDTFNNNFKLPPFYNDKLFRRGQKFFHKNMFGLFLGKFLGLVLLLTLPSVDILFMTNMSSTDVSAYKRYMATVFHMCLWYDEEFVPGSRSWNSISTVRRLHNSASKRGCLYINRRITQSSMALTQFGFMGLILTRGEMLGLHHVSEEELKGFIHLWRNVGYVMGIEDRFNICRESVKETKEICNLLIEKVFKETLRKPSEYFPKLSTALVNGMWVVNPILDYKVFLLYLKMVVENDRDVRGSPDFERLSSGSKLKLWYIVYTVWALRFTVVRVIHNGIQALTLWMMTNFPFLAYYKFGKGNSLVQVE</sequence>
<comment type="caution">
    <text evidence="2">The sequence shown here is derived from an EMBL/GenBank/DDBJ whole genome shotgun (WGS) entry which is preliminary data.</text>
</comment>
<proteinExistence type="predicted"/>
<evidence type="ECO:0008006" key="4">
    <source>
        <dbReference type="Google" id="ProtNLM"/>
    </source>
</evidence>
<dbReference type="Proteomes" id="UP001159042">
    <property type="component" value="Unassembled WGS sequence"/>
</dbReference>
<keyword evidence="1" id="KW-0472">Membrane</keyword>
<feature type="transmembrane region" description="Helical" evidence="1">
    <location>
        <begin position="95"/>
        <end position="115"/>
    </location>
</feature>
<organism evidence="2 3">
    <name type="scientific">Exocentrus adspersus</name>
    <dbReference type="NCBI Taxonomy" id="1586481"/>
    <lineage>
        <taxon>Eukaryota</taxon>
        <taxon>Metazoa</taxon>
        <taxon>Ecdysozoa</taxon>
        <taxon>Arthropoda</taxon>
        <taxon>Hexapoda</taxon>
        <taxon>Insecta</taxon>
        <taxon>Pterygota</taxon>
        <taxon>Neoptera</taxon>
        <taxon>Endopterygota</taxon>
        <taxon>Coleoptera</taxon>
        <taxon>Polyphaga</taxon>
        <taxon>Cucujiformia</taxon>
        <taxon>Chrysomeloidea</taxon>
        <taxon>Cerambycidae</taxon>
        <taxon>Lamiinae</taxon>
        <taxon>Acanthocinini</taxon>
        <taxon>Exocentrus</taxon>
    </lineage>
</organism>
<dbReference type="EMBL" id="JANEYG010000003">
    <property type="protein sequence ID" value="KAJ8924224.1"/>
    <property type="molecule type" value="Genomic_DNA"/>
</dbReference>
<protein>
    <recommendedName>
        <fullName evidence="4">ER-bound oxygenase mpaB/mpaB'/Rubber oxygenase catalytic domain-containing protein</fullName>
    </recommendedName>
</protein>
<accession>A0AAV8WCI0</accession>
<evidence type="ECO:0000256" key="1">
    <source>
        <dbReference type="SAM" id="Phobius"/>
    </source>
</evidence>
<dbReference type="AlphaFoldDB" id="A0AAV8WCI0"/>
<keyword evidence="3" id="KW-1185">Reference proteome</keyword>
<keyword evidence="1" id="KW-0812">Transmembrane</keyword>
<evidence type="ECO:0000313" key="2">
    <source>
        <dbReference type="EMBL" id="KAJ8924224.1"/>
    </source>
</evidence>
<dbReference type="PANTHER" id="PTHR37159">
    <property type="entry name" value="GH11867P"/>
    <property type="match status" value="1"/>
</dbReference>
<reference evidence="2 3" key="1">
    <citation type="journal article" date="2023" name="Insect Mol. Biol.">
        <title>Genome sequencing provides insights into the evolution of gene families encoding plant cell wall-degrading enzymes in longhorned beetles.</title>
        <authorList>
            <person name="Shin N.R."/>
            <person name="Okamura Y."/>
            <person name="Kirsch R."/>
            <person name="Pauchet Y."/>
        </authorList>
    </citation>
    <scope>NUCLEOTIDE SEQUENCE [LARGE SCALE GENOMIC DNA]</scope>
    <source>
        <strain evidence="2">EAD_L_NR</strain>
    </source>
</reference>
<name>A0AAV8WCI0_9CUCU</name>
<keyword evidence="1" id="KW-1133">Transmembrane helix</keyword>
<evidence type="ECO:0000313" key="3">
    <source>
        <dbReference type="Proteomes" id="UP001159042"/>
    </source>
</evidence>
<gene>
    <name evidence="2" type="ORF">NQ315_007015</name>
</gene>
<dbReference type="PANTHER" id="PTHR37159:SF1">
    <property type="entry name" value="GH11867P"/>
    <property type="match status" value="1"/>
</dbReference>